<accession>A0A448ZVH4</accession>
<reference evidence="1 2" key="1">
    <citation type="submission" date="2019-01" db="EMBL/GenBank/DDBJ databases">
        <authorList>
            <consortium name="Pathogen Informatics"/>
        </authorList>
    </citation>
    <scope>NUCLEOTIDE SEQUENCE [LARGE SCALE GENOMIC DNA]</scope>
    <source>
        <strain evidence="1 2">NCTC10112</strain>
    </source>
</reference>
<dbReference type="EMBL" id="LR214940">
    <property type="protein sequence ID" value="VEU55162.1"/>
    <property type="molecule type" value="Genomic_DNA"/>
</dbReference>
<sequence>MFNDPNIVQINRYNQNINNVFAEKLNYELEKRILNENYINDNEKFTINIKRLISTDELILEFIFKNNNINISDVSIYSSIDNKEIKFEKMFSANNFNAEEGYKFQCILSKDSNGKNITFNKLRNLLFEINILNNRNRWEKLYALNYKFNLVPLQTNIKVEENANIKLISDIKISHFNKVANFEKYDQYMDVQYLNFNFIPTQLKQGFHSNLLYKITASKNWEKSTKQSSDIHQLDIYNLNIKNETENEYIQNKFMVQLDKSNKNNLLAYVPSYSYYDKNLKKTIIGNESLDAKEGLLIPLNFYGNFSHKISIYFNKNISDIKLTYNQEIKKPFFSYLNGLIKLSVLEKNYFESVPKNWGSIWFKNVKNINNLNIKFW</sequence>
<dbReference type="RefSeq" id="WP_022935899.1">
    <property type="nucleotide sequence ID" value="NZ_LR214940.1"/>
</dbReference>
<gene>
    <name evidence="1" type="ORF">NCTC10112_00042</name>
</gene>
<evidence type="ECO:0000313" key="1">
    <source>
        <dbReference type="EMBL" id="VEU55162.1"/>
    </source>
</evidence>
<organism evidence="1 2">
    <name type="scientific">Metamycoplasma orale</name>
    <name type="common">Mycoplasma orale</name>
    <dbReference type="NCBI Taxonomy" id="2121"/>
    <lineage>
        <taxon>Bacteria</taxon>
        <taxon>Bacillati</taxon>
        <taxon>Mycoplasmatota</taxon>
        <taxon>Mycoplasmoidales</taxon>
        <taxon>Metamycoplasmataceae</taxon>
        <taxon>Metamycoplasma</taxon>
    </lineage>
</organism>
<keyword evidence="2" id="KW-1185">Reference proteome</keyword>
<dbReference type="OrthoDB" id="396807at2"/>
<dbReference type="NCBIfam" id="NF045960">
    <property type="entry name" value="MHO_1580_fam"/>
    <property type="match status" value="1"/>
</dbReference>
<dbReference type="Proteomes" id="UP000290482">
    <property type="component" value="Chromosome"/>
</dbReference>
<proteinExistence type="predicted"/>
<evidence type="ECO:0000313" key="2">
    <source>
        <dbReference type="Proteomes" id="UP000290482"/>
    </source>
</evidence>
<protein>
    <submittedName>
        <fullName evidence="1">Uncharacterized protein</fullName>
    </submittedName>
</protein>
<dbReference type="KEGG" id="mob:NCTC10112_00042"/>
<name>A0A448ZVH4_METOS</name>
<dbReference type="AlphaFoldDB" id="A0A448ZVH4"/>